<dbReference type="RefSeq" id="WP_345294390.1">
    <property type="nucleotide sequence ID" value="NZ_BAABJY010000001.1"/>
</dbReference>
<feature type="transmembrane region" description="Helical" evidence="1">
    <location>
        <begin position="38"/>
        <end position="60"/>
    </location>
</feature>
<sequence>MQKRLLLRPAIATVAVLLVPLVMSWLHRRRPVGDGWHWGPLDFLAMGLLLFGAGVAYEVVARKLENRSHRPWLGVAILGAVVAVWAELAVGAFSRLLEHWAG</sequence>
<dbReference type="EMBL" id="BAABJY010000001">
    <property type="protein sequence ID" value="GAA4860114.1"/>
    <property type="molecule type" value="Genomic_DNA"/>
</dbReference>
<organism evidence="2 3">
    <name type="scientific">Luteimonas vadosa</name>
    <dbReference type="NCBI Taxonomy" id="1165507"/>
    <lineage>
        <taxon>Bacteria</taxon>
        <taxon>Pseudomonadati</taxon>
        <taxon>Pseudomonadota</taxon>
        <taxon>Gammaproteobacteria</taxon>
        <taxon>Lysobacterales</taxon>
        <taxon>Lysobacteraceae</taxon>
        <taxon>Luteimonas</taxon>
    </lineage>
</organism>
<comment type="caution">
    <text evidence="2">The sequence shown here is derived from an EMBL/GenBank/DDBJ whole genome shotgun (WGS) entry which is preliminary data.</text>
</comment>
<evidence type="ECO:0000313" key="2">
    <source>
        <dbReference type="EMBL" id="GAA4860114.1"/>
    </source>
</evidence>
<protein>
    <submittedName>
        <fullName evidence="2">Uncharacterized protein</fullName>
    </submittedName>
</protein>
<evidence type="ECO:0000256" key="1">
    <source>
        <dbReference type="SAM" id="Phobius"/>
    </source>
</evidence>
<proteinExistence type="predicted"/>
<feature type="transmembrane region" description="Helical" evidence="1">
    <location>
        <begin position="72"/>
        <end position="93"/>
    </location>
</feature>
<reference evidence="3" key="1">
    <citation type="journal article" date="2019" name="Int. J. Syst. Evol. Microbiol.">
        <title>The Global Catalogue of Microorganisms (GCM) 10K type strain sequencing project: providing services to taxonomists for standard genome sequencing and annotation.</title>
        <authorList>
            <consortium name="The Broad Institute Genomics Platform"/>
            <consortium name="The Broad Institute Genome Sequencing Center for Infectious Disease"/>
            <person name="Wu L."/>
            <person name="Ma J."/>
        </authorList>
    </citation>
    <scope>NUCLEOTIDE SEQUENCE [LARGE SCALE GENOMIC DNA]</scope>
    <source>
        <strain evidence="3">JCM 18392</strain>
    </source>
</reference>
<keyword evidence="3" id="KW-1185">Reference proteome</keyword>
<evidence type="ECO:0000313" key="3">
    <source>
        <dbReference type="Proteomes" id="UP001501323"/>
    </source>
</evidence>
<name>A0ABP9DU81_9GAMM</name>
<dbReference type="Proteomes" id="UP001501323">
    <property type="component" value="Unassembled WGS sequence"/>
</dbReference>
<keyword evidence="1" id="KW-1133">Transmembrane helix</keyword>
<accession>A0ABP9DU81</accession>
<feature type="transmembrane region" description="Helical" evidence="1">
    <location>
        <begin position="5"/>
        <end position="26"/>
    </location>
</feature>
<keyword evidence="1" id="KW-0812">Transmembrane</keyword>
<keyword evidence="1" id="KW-0472">Membrane</keyword>
<gene>
    <name evidence="2" type="ORF">GCM10023332_10080</name>
</gene>